<protein>
    <submittedName>
        <fullName evidence="1">Uncharacterized protein</fullName>
    </submittedName>
</protein>
<evidence type="ECO:0000313" key="2">
    <source>
        <dbReference type="Proteomes" id="UP000306319"/>
    </source>
</evidence>
<evidence type="ECO:0000313" key="1">
    <source>
        <dbReference type="EMBL" id="TGY79783.1"/>
    </source>
</evidence>
<dbReference type="Proteomes" id="UP000306319">
    <property type="component" value="Unassembled WGS sequence"/>
</dbReference>
<reference evidence="1" key="1">
    <citation type="submission" date="2019-04" db="EMBL/GenBank/DDBJ databases">
        <title>Microbes associate with the intestines of laboratory mice.</title>
        <authorList>
            <person name="Navarre W."/>
            <person name="Wong E."/>
            <person name="Huang K."/>
            <person name="Tropini C."/>
            <person name="Ng K."/>
            <person name="Yu B."/>
        </authorList>
    </citation>
    <scope>NUCLEOTIDE SEQUENCE</scope>
    <source>
        <strain evidence="1">NM04_E33</strain>
    </source>
</reference>
<gene>
    <name evidence="1" type="ORF">E5331_05245</name>
</gene>
<dbReference type="EMBL" id="SRYB01000005">
    <property type="protein sequence ID" value="TGY79783.1"/>
    <property type="molecule type" value="Genomic_DNA"/>
</dbReference>
<organism evidence="1 2">
    <name type="scientific">Lepagella muris</name>
    <dbReference type="NCBI Taxonomy" id="3032870"/>
    <lineage>
        <taxon>Bacteria</taxon>
        <taxon>Pseudomonadati</taxon>
        <taxon>Bacteroidota</taxon>
        <taxon>Bacteroidia</taxon>
        <taxon>Bacteroidales</taxon>
        <taxon>Muribaculaceae</taxon>
        <taxon>Lepagella</taxon>
    </lineage>
</organism>
<keyword evidence="2" id="KW-1185">Reference proteome</keyword>
<comment type="caution">
    <text evidence="1">The sequence shown here is derived from an EMBL/GenBank/DDBJ whole genome shotgun (WGS) entry which is preliminary data.</text>
</comment>
<proteinExistence type="predicted"/>
<sequence>MAEKLHRLSNVGGAPRRNRKAAIDSVAEYSSATERGMRVLMEAQNYWNSMDQFRRDRQRNKNYTYGRQWDDVICVDGHRMREEDYIKSQGNVALKNNLIRKMVRSILGLFKTQALTPVCVARDRDEQQLGETMTVTLECNMNLNKMRELHARSMEEFLISGFVVHRKWYGWRMERTDCWTDYVQPDNFFIDNNMRDFRGWDCSCVGEIHDLPFESLCQEFAKSPADYAHLREVYAMARERDVIAGTYQQFGVPIDTRCSDFLVPSDTTRCRVIEVWRKETKERYRCHDYNTGDYYKIETADYDRMVRAVNEDRIRRGLAAGMPEEEIPLIEAEWFIDSYWYYYYLTPFGEILKEGETPYWHKSHPYVWKAYPMIDGEIHSYVADVIDQQRYVNRLIIMYDWIMRASAKGVLLFPEECLPTGMTMDDIADEWARFNGVIMMRQPKSGTAIPQQIANNCTNIGIHELLNIQLKFFEDISGVNGAIQGKEGFAGMSASLYHQQSQNATTSLQDILDTYQDFQEEGAMKDVKNIQQFYDEPRLINISGKSAYVRYDSRSQRNVDYDLKIAQSQSSPVYRAAANDFMMELWKANGITTKQLLEYGCFPFADGLLQSINADEQRMAQGQPPQGIPPEMMAQSTQAADPQAVAKAQQMLRR</sequence>
<name>A0AC61RJ40_9BACT</name>
<accession>A0AC61RJ40</accession>